<dbReference type="CDD" id="cd01392">
    <property type="entry name" value="HTH_LacI"/>
    <property type="match status" value="1"/>
</dbReference>
<dbReference type="PROSITE" id="PS50932">
    <property type="entry name" value="HTH_LACI_2"/>
    <property type="match status" value="1"/>
</dbReference>
<evidence type="ECO:0000313" key="5">
    <source>
        <dbReference type="EMBL" id="HIS31852.1"/>
    </source>
</evidence>
<evidence type="ECO:0000256" key="1">
    <source>
        <dbReference type="ARBA" id="ARBA00023015"/>
    </source>
</evidence>
<name>A0A9D1ETL8_9FIRM</name>
<protein>
    <submittedName>
        <fullName evidence="5">LacI family DNA-binding transcriptional regulator</fullName>
    </submittedName>
</protein>
<keyword evidence="1" id="KW-0805">Transcription regulation</keyword>
<accession>A0A9D1ETL8</accession>
<proteinExistence type="predicted"/>
<dbReference type="InterPro" id="IPR000843">
    <property type="entry name" value="HTH_LacI"/>
</dbReference>
<dbReference type="PANTHER" id="PTHR30146">
    <property type="entry name" value="LACI-RELATED TRANSCRIPTIONAL REPRESSOR"/>
    <property type="match status" value="1"/>
</dbReference>
<reference evidence="5" key="1">
    <citation type="submission" date="2020-10" db="EMBL/GenBank/DDBJ databases">
        <authorList>
            <person name="Gilroy R."/>
        </authorList>
    </citation>
    <scope>NUCLEOTIDE SEQUENCE</scope>
    <source>
        <strain evidence="5">CHK190-19873</strain>
    </source>
</reference>
<feature type="domain" description="HTH lacI-type" evidence="4">
    <location>
        <begin position="1"/>
        <end position="54"/>
    </location>
</feature>
<dbReference type="Pfam" id="PF13377">
    <property type="entry name" value="Peripla_BP_3"/>
    <property type="match status" value="1"/>
</dbReference>
<dbReference type="SUPFAM" id="SSF53822">
    <property type="entry name" value="Periplasmic binding protein-like I"/>
    <property type="match status" value="1"/>
</dbReference>
<dbReference type="PANTHER" id="PTHR30146:SF154">
    <property type="entry name" value="TRANSCRIPTION REGULATOR, MEMBER OF GALR FAMILY"/>
    <property type="match status" value="1"/>
</dbReference>
<comment type="caution">
    <text evidence="5">The sequence shown here is derived from an EMBL/GenBank/DDBJ whole genome shotgun (WGS) entry which is preliminary data.</text>
</comment>
<evidence type="ECO:0000256" key="2">
    <source>
        <dbReference type="ARBA" id="ARBA00023125"/>
    </source>
</evidence>
<dbReference type="Gene3D" id="1.10.260.40">
    <property type="entry name" value="lambda repressor-like DNA-binding domains"/>
    <property type="match status" value="1"/>
</dbReference>
<dbReference type="GO" id="GO:0003700">
    <property type="term" value="F:DNA-binding transcription factor activity"/>
    <property type="evidence" value="ECO:0007669"/>
    <property type="project" value="TreeGrafter"/>
</dbReference>
<dbReference type="Proteomes" id="UP000823935">
    <property type="component" value="Unassembled WGS sequence"/>
</dbReference>
<dbReference type="Gene3D" id="3.40.50.2300">
    <property type="match status" value="2"/>
</dbReference>
<dbReference type="InterPro" id="IPR010982">
    <property type="entry name" value="Lambda_DNA-bd_dom_sf"/>
</dbReference>
<sequence>MNINEIARLAGVSRATVSRYMNNGYVSEEKKERIRQVIEETGYRPSSQAKMLRTKKTSLIGVVIPKINSDSISHMVAGISEVINREDFRMILANTANDIREELKYLELFQSREVDGVILIATFLTPRHKEALRACKVPVVLLGQRLDGYSCVYQDDFQAARAIAGLLLKKGSRLGYIGVTEKDEAVGRQRREGVEAALVEAGRPSGDYARIEAEFNMESGCAQVQKLLEDHPEVDSVLCATDSIAVGALMGLNRIGKKVPSEIQLAGMGCIAVGEALSPRLSTIRFFYQESGAEAARMLLDLLAGRQHTNKEIKMGFEVVQRESVR</sequence>
<dbReference type="InterPro" id="IPR046335">
    <property type="entry name" value="LacI/GalR-like_sensor"/>
</dbReference>
<dbReference type="SUPFAM" id="SSF47413">
    <property type="entry name" value="lambda repressor-like DNA-binding domains"/>
    <property type="match status" value="1"/>
</dbReference>
<dbReference type="GO" id="GO:0000976">
    <property type="term" value="F:transcription cis-regulatory region binding"/>
    <property type="evidence" value="ECO:0007669"/>
    <property type="project" value="TreeGrafter"/>
</dbReference>
<dbReference type="InterPro" id="IPR028082">
    <property type="entry name" value="Peripla_BP_I"/>
</dbReference>
<dbReference type="Pfam" id="PF00356">
    <property type="entry name" value="LacI"/>
    <property type="match status" value="1"/>
</dbReference>
<evidence type="ECO:0000313" key="6">
    <source>
        <dbReference type="Proteomes" id="UP000823935"/>
    </source>
</evidence>
<evidence type="ECO:0000256" key="3">
    <source>
        <dbReference type="ARBA" id="ARBA00023163"/>
    </source>
</evidence>
<organism evidence="5 6">
    <name type="scientific">Candidatus Limivivens intestinipullorum</name>
    <dbReference type="NCBI Taxonomy" id="2840858"/>
    <lineage>
        <taxon>Bacteria</taxon>
        <taxon>Bacillati</taxon>
        <taxon>Bacillota</taxon>
        <taxon>Clostridia</taxon>
        <taxon>Lachnospirales</taxon>
        <taxon>Lachnospiraceae</taxon>
        <taxon>Lachnospiraceae incertae sedis</taxon>
        <taxon>Candidatus Limivivens</taxon>
    </lineage>
</organism>
<evidence type="ECO:0000259" key="4">
    <source>
        <dbReference type="PROSITE" id="PS50932"/>
    </source>
</evidence>
<dbReference type="EMBL" id="DVIQ01000059">
    <property type="protein sequence ID" value="HIS31852.1"/>
    <property type="molecule type" value="Genomic_DNA"/>
</dbReference>
<dbReference type="PROSITE" id="PS00356">
    <property type="entry name" value="HTH_LACI_1"/>
    <property type="match status" value="1"/>
</dbReference>
<gene>
    <name evidence="5" type="ORF">IAB44_09955</name>
</gene>
<dbReference type="CDD" id="cd01542">
    <property type="entry name" value="PBP1_TreR-like"/>
    <property type="match status" value="1"/>
</dbReference>
<dbReference type="SMART" id="SM00354">
    <property type="entry name" value="HTH_LACI"/>
    <property type="match status" value="1"/>
</dbReference>
<keyword evidence="3" id="KW-0804">Transcription</keyword>
<dbReference type="AlphaFoldDB" id="A0A9D1ETL8"/>
<reference evidence="5" key="2">
    <citation type="journal article" date="2021" name="PeerJ">
        <title>Extensive microbial diversity within the chicken gut microbiome revealed by metagenomics and culture.</title>
        <authorList>
            <person name="Gilroy R."/>
            <person name="Ravi A."/>
            <person name="Getino M."/>
            <person name="Pursley I."/>
            <person name="Horton D.L."/>
            <person name="Alikhan N.F."/>
            <person name="Baker D."/>
            <person name="Gharbi K."/>
            <person name="Hall N."/>
            <person name="Watson M."/>
            <person name="Adriaenssens E.M."/>
            <person name="Foster-Nyarko E."/>
            <person name="Jarju S."/>
            <person name="Secka A."/>
            <person name="Antonio M."/>
            <person name="Oren A."/>
            <person name="Chaudhuri R.R."/>
            <person name="La Ragione R."/>
            <person name="Hildebrand F."/>
            <person name="Pallen M.J."/>
        </authorList>
    </citation>
    <scope>NUCLEOTIDE SEQUENCE</scope>
    <source>
        <strain evidence="5">CHK190-19873</strain>
    </source>
</reference>
<keyword evidence="2 5" id="KW-0238">DNA-binding</keyword>